<evidence type="ECO:0000259" key="8">
    <source>
        <dbReference type="PROSITE" id="PS50011"/>
    </source>
</evidence>
<keyword evidence="4 5" id="KW-0067">ATP-binding</keyword>
<evidence type="ECO:0000256" key="5">
    <source>
        <dbReference type="PROSITE-ProRule" id="PRU10141"/>
    </source>
</evidence>
<keyword evidence="10" id="KW-1185">Reference proteome</keyword>
<protein>
    <submittedName>
        <fullName evidence="9">Serine/threonine protein kinase</fullName>
    </submittedName>
</protein>
<dbReference type="InterPro" id="IPR011009">
    <property type="entry name" value="Kinase-like_dom_sf"/>
</dbReference>
<dbReference type="GO" id="GO:0005524">
    <property type="term" value="F:ATP binding"/>
    <property type="evidence" value="ECO:0007669"/>
    <property type="project" value="UniProtKB-UniRule"/>
</dbReference>
<keyword evidence="7" id="KW-1133">Transmembrane helix</keyword>
<dbReference type="CDD" id="cd14014">
    <property type="entry name" value="STKc_PknB_like"/>
    <property type="match status" value="1"/>
</dbReference>
<evidence type="ECO:0000256" key="4">
    <source>
        <dbReference type="ARBA" id="ARBA00022840"/>
    </source>
</evidence>
<keyword evidence="7" id="KW-0812">Transmembrane</keyword>
<dbReference type="Pfam" id="PF00069">
    <property type="entry name" value="Pkinase"/>
    <property type="match status" value="1"/>
</dbReference>
<evidence type="ECO:0000256" key="7">
    <source>
        <dbReference type="SAM" id="Phobius"/>
    </source>
</evidence>
<organism evidence="9 10">
    <name type="scientific">Pedococcus dokdonensis</name>
    <dbReference type="NCBI Taxonomy" id="443156"/>
    <lineage>
        <taxon>Bacteria</taxon>
        <taxon>Bacillati</taxon>
        <taxon>Actinomycetota</taxon>
        <taxon>Actinomycetes</taxon>
        <taxon>Micrococcales</taxon>
        <taxon>Intrasporangiaceae</taxon>
        <taxon>Pedococcus</taxon>
    </lineage>
</organism>
<feature type="transmembrane region" description="Helical" evidence="7">
    <location>
        <begin position="454"/>
        <end position="487"/>
    </location>
</feature>
<dbReference type="SMART" id="SM00220">
    <property type="entry name" value="S_TKc"/>
    <property type="match status" value="1"/>
</dbReference>
<dbReference type="InterPro" id="IPR017441">
    <property type="entry name" value="Protein_kinase_ATP_BS"/>
</dbReference>
<feature type="domain" description="Protein kinase" evidence="8">
    <location>
        <begin position="24"/>
        <end position="276"/>
    </location>
</feature>
<dbReference type="OrthoDB" id="9762169at2"/>
<dbReference type="Gene3D" id="3.30.200.20">
    <property type="entry name" value="Phosphorylase Kinase, domain 1"/>
    <property type="match status" value="1"/>
</dbReference>
<feature type="region of interest" description="Disordered" evidence="6">
    <location>
        <begin position="1"/>
        <end position="20"/>
    </location>
</feature>
<feature type="compositionally biased region" description="Pro residues" evidence="6">
    <location>
        <begin position="314"/>
        <end position="328"/>
    </location>
</feature>
<dbReference type="EMBL" id="LT629711">
    <property type="protein sequence ID" value="SDP44513.1"/>
    <property type="molecule type" value="Genomic_DNA"/>
</dbReference>
<dbReference type="PROSITE" id="PS00107">
    <property type="entry name" value="PROTEIN_KINASE_ATP"/>
    <property type="match status" value="1"/>
</dbReference>
<evidence type="ECO:0000256" key="1">
    <source>
        <dbReference type="ARBA" id="ARBA00022679"/>
    </source>
</evidence>
<evidence type="ECO:0000256" key="6">
    <source>
        <dbReference type="SAM" id="MobiDB-lite"/>
    </source>
</evidence>
<feature type="binding site" evidence="5">
    <location>
        <position position="52"/>
    </location>
    <ligand>
        <name>ATP</name>
        <dbReference type="ChEBI" id="CHEBI:30616"/>
    </ligand>
</feature>
<dbReference type="PROSITE" id="PS50011">
    <property type="entry name" value="PROTEIN_KINASE_DOM"/>
    <property type="match status" value="1"/>
</dbReference>
<evidence type="ECO:0000256" key="2">
    <source>
        <dbReference type="ARBA" id="ARBA00022741"/>
    </source>
</evidence>
<dbReference type="AlphaFoldDB" id="A0A1H0SS35"/>
<sequence>MTTEAIEGSEGGSAVPEGPRIGPYRLIQQLGEGGMGVVHLALDPSGRAVALKLLRPHVAHDRDARTRLAREVQVLSRIRDSRVAAVIDADLDGERPYLVTRYVPGPALDDVVKESGPIRGAELLRLGRGLAEALDAIHEADVIHRDLKPGNVLLLDGDPVLIDFGIAHVADDVRITMTGLVMGTPGYLSPEVVEGAPVTEATDWWGWAATLAYAASGAPPFGRGPMDVVLSRVSRGEADLTGVDPRLAPLLYAALSPVPRERPDADEVVDALERYASGQPVTEALTAPSRDTQAFSHRPTARWDRPEVAAAPAPLAPAPAPAPAPDPRPGAAWSPEPAWSSEPQWAAEPEGELVPWDQQDGEVSEWQAAWEGGPGQPDPRIGRPARTGTLLALAAALVAGFAGFPVVAAVVAVVWSWAARTADRSVTSLVLRRHQKGVRRSDVPMAVVASPWHLVVGALATVVSLILPLLVGICAVFSAALGAVAAYGGDPQPNSSGALAVGAAVGVLMGWWGPGGSGLRRGTRSIVRGVSRGPRATQVLVGVALLGAAALVLLALQHAGVPVWWPSDAPSQLPGVGLP</sequence>
<keyword evidence="1" id="KW-0808">Transferase</keyword>
<dbReference type="SUPFAM" id="SSF56112">
    <property type="entry name" value="Protein kinase-like (PK-like)"/>
    <property type="match status" value="1"/>
</dbReference>
<keyword evidence="7" id="KW-0472">Membrane</keyword>
<dbReference type="Gene3D" id="1.10.510.10">
    <property type="entry name" value="Transferase(Phosphotransferase) domain 1"/>
    <property type="match status" value="1"/>
</dbReference>
<dbReference type="InterPro" id="IPR000719">
    <property type="entry name" value="Prot_kinase_dom"/>
</dbReference>
<keyword evidence="3 9" id="KW-0418">Kinase</keyword>
<evidence type="ECO:0000313" key="10">
    <source>
        <dbReference type="Proteomes" id="UP000199077"/>
    </source>
</evidence>
<dbReference type="PANTHER" id="PTHR43289:SF34">
    <property type="entry name" value="SERINE_THREONINE-PROTEIN KINASE YBDM-RELATED"/>
    <property type="match status" value="1"/>
</dbReference>
<evidence type="ECO:0000256" key="3">
    <source>
        <dbReference type="ARBA" id="ARBA00022777"/>
    </source>
</evidence>
<reference evidence="10" key="1">
    <citation type="submission" date="2016-10" db="EMBL/GenBank/DDBJ databases">
        <authorList>
            <person name="Varghese N."/>
            <person name="Submissions S."/>
        </authorList>
    </citation>
    <scope>NUCLEOTIDE SEQUENCE [LARGE SCALE GENOMIC DNA]</scope>
    <source>
        <strain evidence="10">DSM 22329</strain>
    </source>
</reference>
<feature type="transmembrane region" description="Helical" evidence="7">
    <location>
        <begin position="390"/>
        <end position="415"/>
    </location>
</feature>
<dbReference type="RefSeq" id="WP_091785904.1">
    <property type="nucleotide sequence ID" value="NZ_LT629711.1"/>
</dbReference>
<keyword evidence="2 5" id="KW-0547">Nucleotide-binding</keyword>
<gene>
    <name evidence="9" type="ORF">SAMN04489867_2482</name>
</gene>
<dbReference type="InterPro" id="IPR008271">
    <property type="entry name" value="Ser/Thr_kinase_AS"/>
</dbReference>
<dbReference type="GO" id="GO:0004674">
    <property type="term" value="F:protein serine/threonine kinase activity"/>
    <property type="evidence" value="ECO:0007669"/>
    <property type="project" value="UniProtKB-KW"/>
</dbReference>
<dbReference type="PANTHER" id="PTHR43289">
    <property type="entry name" value="MITOGEN-ACTIVATED PROTEIN KINASE KINASE KINASE 20-RELATED"/>
    <property type="match status" value="1"/>
</dbReference>
<keyword evidence="9" id="KW-0723">Serine/threonine-protein kinase</keyword>
<dbReference type="STRING" id="443156.SAMN04489867_2482"/>
<name>A0A1H0SS35_9MICO</name>
<dbReference type="Proteomes" id="UP000199077">
    <property type="component" value="Chromosome I"/>
</dbReference>
<proteinExistence type="predicted"/>
<accession>A0A1H0SS35</accession>
<dbReference type="PROSITE" id="PS00108">
    <property type="entry name" value="PROTEIN_KINASE_ST"/>
    <property type="match status" value="1"/>
</dbReference>
<feature type="transmembrane region" description="Helical" evidence="7">
    <location>
        <begin position="499"/>
        <end position="519"/>
    </location>
</feature>
<evidence type="ECO:0000313" key="9">
    <source>
        <dbReference type="EMBL" id="SDP44513.1"/>
    </source>
</evidence>
<feature type="region of interest" description="Disordered" evidence="6">
    <location>
        <begin position="286"/>
        <end position="350"/>
    </location>
</feature>
<feature type="transmembrane region" description="Helical" evidence="7">
    <location>
        <begin position="539"/>
        <end position="565"/>
    </location>
</feature>